<accession>A0A382H1H0</accession>
<dbReference type="EMBL" id="UINC01058653">
    <property type="protein sequence ID" value="SVB81166.1"/>
    <property type="molecule type" value="Genomic_DNA"/>
</dbReference>
<dbReference type="Pfam" id="PF00106">
    <property type="entry name" value="adh_short"/>
    <property type="match status" value="1"/>
</dbReference>
<dbReference type="InterPro" id="IPR051935">
    <property type="entry name" value="HSDL2"/>
</dbReference>
<dbReference type="AlphaFoldDB" id="A0A382H1H0"/>
<organism evidence="1">
    <name type="scientific">marine metagenome</name>
    <dbReference type="NCBI Taxonomy" id="408172"/>
    <lineage>
        <taxon>unclassified sequences</taxon>
        <taxon>metagenomes</taxon>
        <taxon>ecological metagenomes</taxon>
    </lineage>
</organism>
<dbReference type="InterPro" id="IPR002347">
    <property type="entry name" value="SDR_fam"/>
</dbReference>
<gene>
    <name evidence="1" type="ORF">METZ01_LOCUS234020</name>
</gene>
<dbReference type="PANTHER" id="PTHR42808">
    <property type="entry name" value="HYDROXYSTEROID DEHYDROGENASE-LIKE PROTEIN 2"/>
    <property type="match status" value="1"/>
</dbReference>
<name>A0A382H1H0_9ZZZZ</name>
<evidence type="ECO:0000313" key="1">
    <source>
        <dbReference type="EMBL" id="SVB81166.1"/>
    </source>
</evidence>
<dbReference type="PANTHER" id="PTHR42808:SF4">
    <property type="entry name" value="SHORT CHAIN DEHYDROGENASE"/>
    <property type="match status" value="1"/>
</dbReference>
<dbReference type="InterPro" id="IPR036291">
    <property type="entry name" value="NAD(P)-bd_dom_sf"/>
</dbReference>
<protein>
    <recommendedName>
        <fullName evidence="2">Short-chain dehydrogenase</fullName>
    </recommendedName>
</protein>
<feature type="non-terminal residue" evidence="1">
    <location>
        <position position="1"/>
    </location>
</feature>
<dbReference type="SUPFAM" id="SSF51735">
    <property type="entry name" value="NAD(P)-binding Rossmann-fold domains"/>
    <property type="match status" value="1"/>
</dbReference>
<sequence length="175" mass="19081">IDIVIHNAAANFQGGAIDIDPNRWDISMNVNPRALFLLARGSLEALRENGGHIISVSPKLENSIRGASPYMLSKQLQTRLTLGLAEELKEHGVAANCLWPDGQRTSEGTMMMRGGYVDGMLDTALFADAALAIVTKDPKSYTGKTLSDIEALKEDGIVDLSCYEPSEEIKATRYR</sequence>
<dbReference type="Gene3D" id="3.40.50.720">
    <property type="entry name" value="NAD(P)-binding Rossmann-like Domain"/>
    <property type="match status" value="1"/>
</dbReference>
<proteinExistence type="predicted"/>
<reference evidence="1" key="1">
    <citation type="submission" date="2018-05" db="EMBL/GenBank/DDBJ databases">
        <authorList>
            <person name="Lanie J.A."/>
            <person name="Ng W.-L."/>
            <person name="Kazmierczak K.M."/>
            <person name="Andrzejewski T.M."/>
            <person name="Davidsen T.M."/>
            <person name="Wayne K.J."/>
            <person name="Tettelin H."/>
            <person name="Glass J.I."/>
            <person name="Rusch D."/>
            <person name="Podicherti R."/>
            <person name="Tsui H.-C.T."/>
            <person name="Winkler M.E."/>
        </authorList>
    </citation>
    <scope>NUCLEOTIDE SEQUENCE</scope>
</reference>
<evidence type="ECO:0008006" key="2">
    <source>
        <dbReference type="Google" id="ProtNLM"/>
    </source>
</evidence>